<dbReference type="GO" id="GO:0022857">
    <property type="term" value="F:transmembrane transporter activity"/>
    <property type="evidence" value="ECO:0007669"/>
    <property type="project" value="InterPro"/>
</dbReference>
<evidence type="ECO:0000256" key="3">
    <source>
        <dbReference type="ARBA" id="ARBA00022989"/>
    </source>
</evidence>
<dbReference type="SUPFAM" id="SSF103473">
    <property type="entry name" value="MFS general substrate transporter"/>
    <property type="match status" value="1"/>
</dbReference>
<reference evidence="7" key="1">
    <citation type="submission" date="2020-05" db="EMBL/GenBank/DDBJ databases">
        <title>Mycena genomes resolve the evolution of fungal bioluminescence.</title>
        <authorList>
            <person name="Tsai I.J."/>
        </authorList>
    </citation>
    <scope>NUCLEOTIDE SEQUENCE</scope>
    <source>
        <strain evidence="7">CCC161011</strain>
    </source>
</reference>
<protein>
    <submittedName>
        <fullName evidence="7">MFS domain-containing protein</fullName>
    </submittedName>
</protein>
<keyword evidence="3" id="KW-1133">Transmembrane helix</keyword>
<comment type="subcellular location">
    <subcellularLocation>
        <location evidence="1">Membrane</location>
        <topology evidence="1">Multi-pass membrane protein</topology>
    </subcellularLocation>
</comment>
<evidence type="ECO:0000313" key="8">
    <source>
        <dbReference type="Proteomes" id="UP000620124"/>
    </source>
</evidence>
<keyword evidence="2" id="KW-0812">Transmembrane</keyword>
<proteinExistence type="predicted"/>
<dbReference type="EMBL" id="JACAZI010000032">
    <property type="protein sequence ID" value="KAF7330812.1"/>
    <property type="molecule type" value="Genomic_DNA"/>
</dbReference>
<dbReference type="AlphaFoldDB" id="A0A8H6WY42"/>
<keyword evidence="4" id="KW-0472">Membrane</keyword>
<dbReference type="GO" id="GO:0005886">
    <property type="term" value="C:plasma membrane"/>
    <property type="evidence" value="ECO:0007669"/>
    <property type="project" value="TreeGrafter"/>
</dbReference>
<dbReference type="InterPro" id="IPR036259">
    <property type="entry name" value="MFS_trans_sf"/>
</dbReference>
<keyword evidence="8" id="KW-1185">Reference proteome</keyword>
<keyword evidence="5" id="KW-0732">Signal</keyword>
<feature type="signal peptide" evidence="5">
    <location>
        <begin position="1"/>
        <end position="17"/>
    </location>
</feature>
<dbReference type="PANTHER" id="PTHR23501:SF102">
    <property type="entry name" value="DRUG TRANSPORTER, PUTATIVE (AFU_ORTHOLOGUE AFUA_3G08530)-RELATED"/>
    <property type="match status" value="1"/>
</dbReference>
<dbReference type="OrthoDB" id="3067073at2759"/>
<evidence type="ECO:0000259" key="6">
    <source>
        <dbReference type="PROSITE" id="PS50850"/>
    </source>
</evidence>
<sequence length="89" mass="9251">MLLSIALFAVGSAMAGASQNMSMMIAARAVQGIGGGGILNLSEILTADLVPLAERGIYQDMLGLIWALACVLPSCVIFPSRASKLTWLV</sequence>
<feature type="chain" id="PRO_5034303497" evidence="5">
    <location>
        <begin position="18"/>
        <end position="89"/>
    </location>
</feature>
<evidence type="ECO:0000256" key="2">
    <source>
        <dbReference type="ARBA" id="ARBA00022692"/>
    </source>
</evidence>
<evidence type="ECO:0000313" key="7">
    <source>
        <dbReference type="EMBL" id="KAF7330812.1"/>
    </source>
</evidence>
<dbReference type="PROSITE" id="PS50850">
    <property type="entry name" value="MFS"/>
    <property type="match status" value="1"/>
</dbReference>
<feature type="domain" description="Major facilitator superfamily (MFS) profile" evidence="6">
    <location>
        <begin position="1"/>
        <end position="89"/>
    </location>
</feature>
<gene>
    <name evidence="7" type="ORF">MVEN_02420400</name>
</gene>
<evidence type="ECO:0000256" key="5">
    <source>
        <dbReference type="SAM" id="SignalP"/>
    </source>
</evidence>
<evidence type="ECO:0000256" key="4">
    <source>
        <dbReference type="ARBA" id="ARBA00023136"/>
    </source>
</evidence>
<dbReference type="InterPro" id="IPR020846">
    <property type="entry name" value="MFS_dom"/>
</dbReference>
<name>A0A8H6WY42_9AGAR</name>
<evidence type="ECO:0000256" key="1">
    <source>
        <dbReference type="ARBA" id="ARBA00004141"/>
    </source>
</evidence>
<dbReference type="InterPro" id="IPR005828">
    <property type="entry name" value="MFS_sugar_transport-like"/>
</dbReference>
<dbReference type="Gene3D" id="1.20.1720.10">
    <property type="entry name" value="Multidrug resistance protein D"/>
    <property type="match status" value="1"/>
</dbReference>
<dbReference type="PANTHER" id="PTHR23501">
    <property type="entry name" value="MAJOR FACILITATOR SUPERFAMILY"/>
    <property type="match status" value="1"/>
</dbReference>
<accession>A0A8H6WY42</accession>
<organism evidence="7 8">
    <name type="scientific">Mycena venus</name>
    <dbReference type="NCBI Taxonomy" id="2733690"/>
    <lineage>
        <taxon>Eukaryota</taxon>
        <taxon>Fungi</taxon>
        <taxon>Dikarya</taxon>
        <taxon>Basidiomycota</taxon>
        <taxon>Agaricomycotina</taxon>
        <taxon>Agaricomycetes</taxon>
        <taxon>Agaricomycetidae</taxon>
        <taxon>Agaricales</taxon>
        <taxon>Marasmiineae</taxon>
        <taxon>Mycenaceae</taxon>
        <taxon>Mycena</taxon>
    </lineage>
</organism>
<dbReference type="Pfam" id="PF00083">
    <property type="entry name" value="Sugar_tr"/>
    <property type="match status" value="1"/>
</dbReference>
<comment type="caution">
    <text evidence="7">The sequence shown here is derived from an EMBL/GenBank/DDBJ whole genome shotgun (WGS) entry which is preliminary data.</text>
</comment>
<dbReference type="Proteomes" id="UP000620124">
    <property type="component" value="Unassembled WGS sequence"/>
</dbReference>